<gene>
    <name evidence="6" type="ORF">FMAN_09474</name>
</gene>
<comment type="subcellular location">
    <subcellularLocation>
        <location evidence="1">Membrane</location>
        <topology evidence="1">Multi-pass membrane protein</topology>
    </subcellularLocation>
</comment>
<evidence type="ECO:0000256" key="4">
    <source>
        <dbReference type="ARBA" id="ARBA00023136"/>
    </source>
</evidence>
<organism evidence="6 7">
    <name type="scientific">Fusarium mangiferae</name>
    <name type="common">Mango malformation disease fungus</name>
    <dbReference type="NCBI Taxonomy" id="192010"/>
    <lineage>
        <taxon>Eukaryota</taxon>
        <taxon>Fungi</taxon>
        <taxon>Dikarya</taxon>
        <taxon>Ascomycota</taxon>
        <taxon>Pezizomycotina</taxon>
        <taxon>Sordariomycetes</taxon>
        <taxon>Hypocreomycetidae</taxon>
        <taxon>Hypocreales</taxon>
        <taxon>Nectriaceae</taxon>
        <taxon>Fusarium</taxon>
        <taxon>Fusarium fujikuroi species complex</taxon>
    </lineage>
</organism>
<evidence type="ECO:0000313" key="6">
    <source>
        <dbReference type="EMBL" id="CVK91331.1"/>
    </source>
</evidence>
<proteinExistence type="predicted"/>
<dbReference type="VEuPathDB" id="FungiDB:FMAN_09474"/>
<reference evidence="7" key="1">
    <citation type="journal article" date="2016" name="Genome Biol. Evol.">
        <title>Comparative 'omics' of the Fusarium fujikuroi species complex highlights differences in genetic potential and metabolite synthesis.</title>
        <authorList>
            <person name="Niehaus E.-M."/>
            <person name="Muensterkoetter M."/>
            <person name="Proctor R.H."/>
            <person name="Brown D.W."/>
            <person name="Sharon A."/>
            <person name="Idan Y."/>
            <person name="Oren-Young L."/>
            <person name="Sieber C.M."/>
            <person name="Novak O."/>
            <person name="Pencik A."/>
            <person name="Tarkowska D."/>
            <person name="Hromadova K."/>
            <person name="Freeman S."/>
            <person name="Maymon M."/>
            <person name="Elazar M."/>
            <person name="Youssef S.A."/>
            <person name="El-Shabrawy E.S.M."/>
            <person name="Shalaby A.B.A."/>
            <person name="Houterman P."/>
            <person name="Brock N.L."/>
            <person name="Burkhardt I."/>
            <person name="Tsavkelova E.A."/>
            <person name="Dickschat J.S."/>
            <person name="Galuszka P."/>
            <person name="Gueldener U."/>
            <person name="Tudzynski B."/>
        </authorList>
    </citation>
    <scope>NUCLEOTIDE SEQUENCE [LARGE SCALE GENOMIC DNA]</scope>
    <source>
        <strain evidence="7">MRC7560</strain>
    </source>
</reference>
<evidence type="ECO:0000256" key="3">
    <source>
        <dbReference type="ARBA" id="ARBA00022989"/>
    </source>
</evidence>
<feature type="transmembrane region" description="Helical" evidence="5">
    <location>
        <begin position="121"/>
        <end position="143"/>
    </location>
</feature>
<dbReference type="GeneID" id="65088733"/>
<dbReference type="Proteomes" id="UP000184255">
    <property type="component" value="Unassembled WGS sequence"/>
</dbReference>
<evidence type="ECO:0000256" key="5">
    <source>
        <dbReference type="SAM" id="Phobius"/>
    </source>
</evidence>
<dbReference type="GO" id="GO:0016020">
    <property type="term" value="C:membrane"/>
    <property type="evidence" value="ECO:0007669"/>
    <property type="project" value="UniProtKB-SubCell"/>
</dbReference>
<feature type="transmembrane region" description="Helical" evidence="5">
    <location>
        <begin position="78"/>
        <end position="101"/>
    </location>
</feature>
<feature type="transmembrane region" description="Helical" evidence="5">
    <location>
        <begin position="199"/>
        <end position="219"/>
    </location>
</feature>
<dbReference type="EMBL" id="FCQH01000004">
    <property type="protein sequence ID" value="CVK91331.1"/>
    <property type="molecule type" value="Genomic_DNA"/>
</dbReference>
<feature type="transmembrane region" description="Helical" evidence="5">
    <location>
        <begin position="40"/>
        <end position="58"/>
    </location>
</feature>
<sequence>MAEENERYKYDPSMAAAVIFVVSFSLSGLYHVFQVIKFRSWYFIPFVVGCAIEAIGYAARAINASEEAGQWTEGPYLIQALLLLLGPPFFAASIYMVLGRLIRLLNAEKYSMIRLKWLTKIFLFGDVASIVAQGIGGGMLAGAETKSDSDRGQAIIIAGLFIQLIFFGGFMVVAVVFHRRFHRNPIDASLKIQPPWKKLLVVLYSASLLIMIRSVFRVIEYIMGEDGELMAHEAYLYIFDGTLMLAVTAIFNIFHPSAVINNQSMQRIDGSDQENQLQSLNGLSH</sequence>
<keyword evidence="4 5" id="KW-0472">Membrane</keyword>
<accession>A0A1L7T7R2</accession>
<feature type="transmembrane region" description="Helical" evidence="5">
    <location>
        <begin position="234"/>
        <end position="254"/>
    </location>
</feature>
<dbReference type="Pfam" id="PF04479">
    <property type="entry name" value="RTA1"/>
    <property type="match status" value="1"/>
</dbReference>
<dbReference type="InterPro" id="IPR007568">
    <property type="entry name" value="RTA1"/>
</dbReference>
<dbReference type="PANTHER" id="PTHR31465:SF35">
    <property type="entry name" value="RTA1 DOMAIN PROTEIN-RELATED"/>
    <property type="match status" value="1"/>
</dbReference>
<evidence type="ECO:0000313" key="7">
    <source>
        <dbReference type="Proteomes" id="UP000184255"/>
    </source>
</evidence>
<feature type="transmembrane region" description="Helical" evidence="5">
    <location>
        <begin position="155"/>
        <end position="178"/>
    </location>
</feature>
<feature type="transmembrane region" description="Helical" evidence="5">
    <location>
        <begin position="12"/>
        <end position="33"/>
    </location>
</feature>
<keyword evidence="2 5" id="KW-0812">Transmembrane</keyword>
<protein>
    <submittedName>
        <fullName evidence="6">Related to RTM1 protein</fullName>
    </submittedName>
</protein>
<dbReference type="RefSeq" id="XP_041680997.1">
    <property type="nucleotide sequence ID" value="XM_041830323.1"/>
</dbReference>
<keyword evidence="7" id="KW-1185">Reference proteome</keyword>
<comment type="caution">
    <text evidence="6">The sequence shown here is derived from an EMBL/GenBank/DDBJ whole genome shotgun (WGS) entry which is preliminary data.</text>
</comment>
<evidence type="ECO:0000256" key="2">
    <source>
        <dbReference type="ARBA" id="ARBA00022692"/>
    </source>
</evidence>
<dbReference type="AlphaFoldDB" id="A0A1L7T7R2"/>
<dbReference type="PANTHER" id="PTHR31465">
    <property type="entry name" value="PROTEIN RTA1-RELATED"/>
    <property type="match status" value="1"/>
</dbReference>
<evidence type="ECO:0000256" key="1">
    <source>
        <dbReference type="ARBA" id="ARBA00004141"/>
    </source>
</evidence>
<name>A0A1L7T7R2_FUSMA</name>
<keyword evidence="3 5" id="KW-1133">Transmembrane helix</keyword>